<feature type="non-terminal residue" evidence="1">
    <location>
        <position position="1"/>
    </location>
</feature>
<protein>
    <submittedName>
        <fullName evidence="1">Uncharacterized protein</fullName>
    </submittedName>
</protein>
<keyword evidence="2" id="KW-1185">Reference proteome</keyword>
<dbReference type="EMBL" id="CABIJS010000188">
    <property type="protein sequence ID" value="VUZ45711.1"/>
    <property type="molecule type" value="Genomic_DNA"/>
</dbReference>
<reference evidence="1 2" key="1">
    <citation type="submission" date="2019-07" db="EMBL/GenBank/DDBJ databases">
        <authorList>
            <person name="Jastrzebski P J."/>
            <person name="Paukszto L."/>
            <person name="Jastrzebski P J."/>
        </authorList>
    </citation>
    <scope>NUCLEOTIDE SEQUENCE [LARGE SCALE GENOMIC DNA]</scope>
    <source>
        <strain evidence="1 2">WMS-il1</strain>
    </source>
</reference>
<name>A0A564YEM8_HYMDI</name>
<dbReference type="Proteomes" id="UP000321570">
    <property type="component" value="Unassembled WGS sequence"/>
</dbReference>
<dbReference type="SUPFAM" id="SSF82171">
    <property type="entry name" value="DPP6 N-terminal domain-like"/>
    <property type="match status" value="1"/>
</dbReference>
<sequence length="388" mass="43918">NFICYANSDSKFRLFDVDSFGIRKTIAAPIRGVPVVCISTLPEKDDFPTPPSTPTILGKPLKKNCLIFLTNEQLWMVLIPLDGDPYKATSIIVHPCCEHGTGYASALAISRDRRFIFTAGGPDNSMHMWRADPGVLVAQTHAYCNPMQPFYDMLTEVQLNDLKDFFYLSLLRVQGVDSMDTRKTSYTIPITEIPNLTRAMGLFLSEFDVENMMNEVKYSQYSSTGFLIDEFDLDTFIKLYVNYRLPYDSTSVEELEENFKTILDSLESKESSQPENEISSQSISRDSFLKLLQTAGEPISRKNLVESLSVLLGLAPVSGNFEDSCILKDLQDLKEIDQYLPPYINGEEFYRTILGTDVCESDQPDMVNARRRMQCKTTPSDECCQTEL</sequence>
<gene>
    <name evidence="1" type="ORF">WMSIL1_LOCUS5761</name>
</gene>
<dbReference type="AlphaFoldDB" id="A0A564YEM8"/>
<accession>A0A564YEM8</accession>
<evidence type="ECO:0000313" key="1">
    <source>
        <dbReference type="EMBL" id="VUZ45711.1"/>
    </source>
</evidence>
<evidence type="ECO:0000313" key="2">
    <source>
        <dbReference type="Proteomes" id="UP000321570"/>
    </source>
</evidence>
<proteinExistence type="predicted"/>
<organism evidence="1 2">
    <name type="scientific">Hymenolepis diminuta</name>
    <name type="common">Rat tapeworm</name>
    <dbReference type="NCBI Taxonomy" id="6216"/>
    <lineage>
        <taxon>Eukaryota</taxon>
        <taxon>Metazoa</taxon>
        <taxon>Spiralia</taxon>
        <taxon>Lophotrochozoa</taxon>
        <taxon>Platyhelminthes</taxon>
        <taxon>Cestoda</taxon>
        <taxon>Eucestoda</taxon>
        <taxon>Cyclophyllidea</taxon>
        <taxon>Hymenolepididae</taxon>
        <taxon>Hymenolepis</taxon>
    </lineage>
</organism>